<evidence type="ECO:0000259" key="9">
    <source>
        <dbReference type="SMART" id="SM01332"/>
    </source>
</evidence>
<dbReference type="EMBL" id="QJKJ01017036">
    <property type="protein sequence ID" value="RDX60205.1"/>
    <property type="molecule type" value="Genomic_DNA"/>
</dbReference>
<sequence length="642" mass="73634">METRSASNKKINEYALPAVVVEKPHPKRQRILLPEPLNLPNAIVSQTLDPPNVKKPSPTNNTLSSPKIDECYASDIYEYLHAMEKKRRPIVDYMEKVQKEITAPMRAMLMDWLVEVAEDYQLLPDTLHLSVSYIDRFLSINSMSKTRFQLLGVSSLFIASKYEEIDPPYVDQFCDVTENTFNEEEVIKMEADILKSLQFEMGNPTVNTFLKIFIGVASENQKTSNLQIEYLGSYLAELSLLDYDCLRFLPSIVAASVIFLARFIITPEVHPWSFVLRKCSGYESVELKECVLILYDLFLSRKAGSSKAVREKYKHQKMETRAAAKRKATAAPTIVVEKQHPKRQRVVLGELPNSTNLIVPETQNPHRQKLQCRRNPNAKKPIPTNNTLSSPQIGESYVSDIDEYLRSMETKRRPMVDYIEKVQKVVTANMRAILVDWLVDVAEEYKLLSETLHLSVLYIDRFLSVNHVNKLRLQLLGVSSMLVASKYEEINPPRVDKFCSITDNTYKKAEVVKMEAEILKSLNFELGNPTAITFLRRFLGVASEKQKTPNLKVEFLACYLAELSLLDYDCVRFLPSVVAASVVFLARFIIWPEVHPWTSSLCEFSGYKSVELKECVLILHDLYFSRKAASFQSVREKYKQHK</sequence>
<dbReference type="CDD" id="cd20506">
    <property type="entry name" value="CYCLIN_AtCycA-like_rpt2"/>
    <property type="match status" value="1"/>
</dbReference>
<keyword evidence="11" id="KW-1185">Reference proteome</keyword>
<protein>
    <recommendedName>
        <fullName evidence="5">B-like cyclin</fullName>
    </recommendedName>
</protein>
<dbReference type="AlphaFoldDB" id="A0A371E2H3"/>
<feature type="domain" description="Cyclin C-terminal" evidence="9">
    <location>
        <begin position="529"/>
        <end position="642"/>
    </location>
</feature>
<evidence type="ECO:0000256" key="7">
    <source>
        <dbReference type="SAM" id="MobiDB-lite"/>
    </source>
</evidence>
<feature type="region of interest" description="Disordered" evidence="7">
    <location>
        <begin position="44"/>
        <end position="65"/>
    </location>
</feature>
<evidence type="ECO:0000259" key="8">
    <source>
        <dbReference type="SMART" id="SM00385"/>
    </source>
</evidence>
<evidence type="ECO:0000313" key="10">
    <source>
        <dbReference type="EMBL" id="RDX60205.1"/>
    </source>
</evidence>
<feature type="domain" description="Cyclin C-terminal" evidence="9">
    <location>
        <begin position="204"/>
        <end position="324"/>
    </location>
</feature>
<comment type="caution">
    <text evidence="10">The sequence shown here is derived from an EMBL/GenBank/DDBJ whole genome shotgun (WGS) entry which is preliminary data.</text>
</comment>
<keyword evidence="3 6" id="KW-0195">Cyclin</keyword>
<evidence type="ECO:0000256" key="4">
    <source>
        <dbReference type="ARBA" id="ARBA00023306"/>
    </source>
</evidence>
<evidence type="ECO:0000256" key="6">
    <source>
        <dbReference type="RuleBase" id="RU000383"/>
    </source>
</evidence>
<dbReference type="InterPro" id="IPR039361">
    <property type="entry name" value="Cyclin"/>
</dbReference>
<reference evidence="10" key="1">
    <citation type="submission" date="2018-05" db="EMBL/GenBank/DDBJ databases">
        <title>Draft genome of Mucuna pruriens seed.</title>
        <authorList>
            <person name="Nnadi N.E."/>
            <person name="Vos R."/>
            <person name="Hasami M.H."/>
            <person name="Devisetty U.K."/>
            <person name="Aguiy J.C."/>
        </authorList>
    </citation>
    <scope>NUCLEOTIDE SEQUENCE [LARGE SCALE GENOMIC DNA]</scope>
    <source>
        <strain evidence="10">JCA_2017</strain>
    </source>
</reference>
<feature type="domain" description="Cyclin-like" evidence="8">
    <location>
        <begin position="111"/>
        <end position="195"/>
    </location>
</feature>
<dbReference type="InterPro" id="IPR036915">
    <property type="entry name" value="Cyclin-like_sf"/>
</dbReference>
<dbReference type="InterPro" id="IPR004367">
    <property type="entry name" value="Cyclin_C-dom"/>
</dbReference>
<evidence type="ECO:0000313" key="11">
    <source>
        <dbReference type="Proteomes" id="UP000257109"/>
    </source>
</evidence>
<feature type="domain" description="Cyclin-like" evidence="8">
    <location>
        <begin position="212"/>
        <end position="296"/>
    </location>
</feature>
<comment type="similarity">
    <text evidence="6">Belongs to the cyclin family.</text>
</comment>
<feature type="region of interest" description="Disordered" evidence="7">
    <location>
        <begin position="357"/>
        <end position="391"/>
    </location>
</feature>
<evidence type="ECO:0000256" key="1">
    <source>
        <dbReference type="ARBA" id="ARBA00011177"/>
    </source>
</evidence>
<dbReference type="GO" id="GO:0051301">
    <property type="term" value="P:cell division"/>
    <property type="evidence" value="ECO:0007669"/>
    <property type="project" value="UniProtKB-KW"/>
</dbReference>
<feature type="non-terminal residue" evidence="10">
    <location>
        <position position="642"/>
    </location>
</feature>
<dbReference type="PANTHER" id="PTHR10177">
    <property type="entry name" value="CYCLINS"/>
    <property type="match status" value="1"/>
</dbReference>
<evidence type="ECO:0000256" key="3">
    <source>
        <dbReference type="ARBA" id="ARBA00023127"/>
    </source>
</evidence>
<dbReference type="Pfam" id="PF00134">
    <property type="entry name" value="Cyclin_N"/>
    <property type="match status" value="2"/>
</dbReference>
<evidence type="ECO:0000256" key="5">
    <source>
        <dbReference type="ARBA" id="ARBA00032263"/>
    </source>
</evidence>
<name>A0A371E2H3_MUCPR</name>
<keyword evidence="2" id="KW-0132">Cell division</keyword>
<proteinExistence type="inferred from homology"/>
<dbReference type="FunFam" id="1.10.472.10:FF:000220">
    <property type="entry name" value="Cyclin superfamily protein, putative"/>
    <property type="match status" value="2"/>
</dbReference>
<keyword evidence="4" id="KW-0131">Cell cycle</keyword>
<dbReference type="SUPFAM" id="SSF47954">
    <property type="entry name" value="Cyclin-like"/>
    <property type="match status" value="4"/>
</dbReference>
<dbReference type="Proteomes" id="UP000257109">
    <property type="component" value="Unassembled WGS sequence"/>
</dbReference>
<dbReference type="InterPro" id="IPR013763">
    <property type="entry name" value="Cyclin-like_dom"/>
</dbReference>
<dbReference type="PROSITE" id="PS00292">
    <property type="entry name" value="CYCLINS"/>
    <property type="match status" value="2"/>
</dbReference>
<feature type="domain" description="Cyclin-like" evidence="8">
    <location>
        <begin position="533"/>
        <end position="621"/>
    </location>
</feature>
<dbReference type="STRING" id="157652.A0A371E2H3"/>
<dbReference type="InterPro" id="IPR006671">
    <property type="entry name" value="Cyclin_N"/>
</dbReference>
<dbReference type="SMART" id="SM00385">
    <property type="entry name" value="CYCLIN"/>
    <property type="match status" value="4"/>
</dbReference>
<organism evidence="10 11">
    <name type="scientific">Mucuna pruriens</name>
    <name type="common">Velvet bean</name>
    <name type="synonym">Dolichos pruriens</name>
    <dbReference type="NCBI Taxonomy" id="157652"/>
    <lineage>
        <taxon>Eukaryota</taxon>
        <taxon>Viridiplantae</taxon>
        <taxon>Streptophyta</taxon>
        <taxon>Embryophyta</taxon>
        <taxon>Tracheophyta</taxon>
        <taxon>Spermatophyta</taxon>
        <taxon>Magnoliopsida</taxon>
        <taxon>eudicotyledons</taxon>
        <taxon>Gunneridae</taxon>
        <taxon>Pentapetalae</taxon>
        <taxon>rosids</taxon>
        <taxon>fabids</taxon>
        <taxon>Fabales</taxon>
        <taxon>Fabaceae</taxon>
        <taxon>Papilionoideae</taxon>
        <taxon>50 kb inversion clade</taxon>
        <taxon>NPAAA clade</taxon>
        <taxon>indigoferoid/millettioid clade</taxon>
        <taxon>Phaseoleae</taxon>
        <taxon>Mucuna</taxon>
    </lineage>
</organism>
<dbReference type="Pfam" id="PF02984">
    <property type="entry name" value="Cyclin_C"/>
    <property type="match status" value="2"/>
</dbReference>
<accession>A0A371E2H3</accession>
<dbReference type="FunFam" id="1.10.472.10:FF:000001">
    <property type="entry name" value="G2/mitotic-specific cyclin"/>
    <property type="match status" value="2"/>
</dbReference>
<dbReference type="SMART" id="SM01332">
    <property type="entry name" value="Cyclin_C"/>
    <property type="match status" value="2"/>
</dbReference>
<feature type="non-terminal residue" evidence="10">
    <location>
        <position position="1"/>
    </location>
</feature>
<comment type="subunit">
    <text evidence="1">Interacts with the CDC2 protein kinase to form a serine/threonine kinase holoenzyme complex also known as maturation promoting factor (MPF). The cyclin subunit imparts substrate specificity to the complex.</text>
</comment>
<gene>
    <name evidence="10" type="primary">CYCA3-1</name>
    <name evidence="10" type="ORF">CR513_61671</name>
</gene>
<feature type="domain" description="Cyclin-like" evidence="8">
    <location>
        <begin position="436"/>
        <end position="520"/>
    </location>
</feature>
<dbReference type="InterPro" id="IPR048258">
    <property type="entry name" value="Cyclins_cyclin-box"/>
</dbReference>
<dbReference type="OrthoDB" id="5590282at2759"/>
<evidence type="ECO:0000256" key="2">
    <source>
        <dbReference type="ARBA" id="ARBA00022618"/>
    </source>
</evidence>
<dbReference type="Gene3D" id="1.10.472.10">
    <property type="entry name" value="Cyclin-like"/>
    <property type="match status" value="4"/>
</dbReference>